<feature type="coiled-coil region" evidence="1">
    <location>
        <begin position="682"/>
        <end position="709"/>
    </location>
</feature>
<organism evidence="2 3">
    <name type="scientific">Legionella hackeliae</name>
    <dbReference type="NCBI Taxonomy" id="449"/>
    <lineage>
        <taxon>Bacteria</taxon>
        <taxon>Pseudomonadati</taxon>
        <taxon>Pseudomonadota</taxon>
        <taxon>Gammaproteobacteria</taxon>
        <taxon>Legionellales</taxon>
        <taxon>Legionellaceae</taxon>
        <taxon>Legionella</taxon>
    </lineage>
</organism>
<name>A0A0A8USM1_LEGHA</name>
<evidence type="ECO:0000313" key="3">
    <source>
        <dbReference type="Proteomes" id="UP000032803"/>
    </source>
</evidence>
<sequence>MSLLSDLETYIVHKGSSAEDAQKISFFRDIVELMRQQKLTISALTEKLAALTSLQRKSLFWLGRKKSSSPNSQAARFISDLYRILGVPLDDISLAELVAEGLSPENQKILSEYPYHYWQKNRISQVAKAKLEHELKELLKVDGVPYQGLSLVQSLTRYYGEEYPKLEEHLTKLLDNTPDYLPMMLHELYEYYFTQTDQALAFAQKIVEIVDDNPQLYQAVSNSHPQLAAALLRVYPERFFELPRQLQRQVKGFLGVDTQDAIDNLINADPLLNTLDEEGRAPLLTLLFSSAERKAAAVEGAQKHELFVHLKSTLSNQLIQDKDNLIALHQGDIANTKIKKYLSDGPNEYKSRFFRGLIADINQHGLTVTLLNKHMQGVNKNTLFANWNGKYNSRAAELMLELYKLANMARNIEEIAFIKTNLLSPREDELHLYDYEGQVEFEQRKEEYFNTQIMPNLQTKIEHVLLHPEQVNNSIINRKIGTLVHNYEAMAQFSNVALAKLQKRAEAVYQDYLIKKAFQLARAAEDGKLIFDPQGHIIISVQLTEDNYKEIYRLITGVGEGEEQDLSTLLGTSLTAKTLCNLDIAHDPELKGKFKSRVDVDNDMGELLDTYFMSSQRTSVIALQEEMMMHISLALRALEKAAKPDLLTAIQRDELMLDINTMVLQKFAAILKGVSHGNVINYVDLNKRMDEARAELAALSREKLVAAIQSSLHDVQQFADLSDQLARNLDKHAFTGSTATGLDYLRTDSDNKSAIHISATEKTAHDKRLGANELALRVIARCHYDPNNPNLEGSVVTAYENRTIEGRVPSIAIKEGSHQAAVNDVADKLAYAHGVLSRRDKAYNGPVIYNLLTSLHTKAYDRSFFEGSNRQRASAARILKGSHLYNSRQVENGETTALIYVQNIPVNQHTNELSYTAFDGATREAAVMTDMALLATLNIHAAAFSPELRQSIASTFESAHARYLRFLPQARDGDHYFKDSMEGKLTMEDLVAKKAKWQNSGPMIPAADLHSLTVQALFKMMTNNEHQRKQFGMLAQALSVYIETASLAGCKSANERAQAVAGRVGLLRSIDSEPLDSLSVEKKAVIDALTNYVSGREPLAIVQEKLDKAYNKHNLQGAIAAISMEDQGASSKVQATGNLDNPGVVNEYNTNYAETGYLDRLSQKHSAVMQAHTEKPKLADTYKQLFAEKVALQVQPVAH</sequence>
<reference evidence="3" key="1">
    <citation type="submission" date="2014-09" db="EMBL/GenBank/DDBJ databases">
        <authorList>
            <person name="Gomez-Valero L."/>
        </authorList>
    </citation>
    <scope>NUCLEOTIDE SEQUENCE [LARGE SCALE GENOMIC DNA]</scope>
    <source>
        <strain evidence="3">ATCC35250</strain>
    </source>
</reference>
<accession>A0A0A8USM1</accession>
<proteinExistence type="predicted"/>
<dbReference type="RefSeq" id="WP_045106977.1">
    <property type="nucleotide sequence ID" value="NZ_LN681225.1"/>
</dbReference>
<evidence type="ECO:0000313" key="2">
    <source>
        <dbReference type="EMBL" id="CEK11870.1"/>
    </source>
</evidence>
<dbReference type="PATRIC" id="fig|449.7.peg.1414"/>
<evidence type="ECO:0000256" key="1">
    <source>
        <dbReference type="SAM" id="Coils"/>
    </source>
</evidence>
<gene>
    <name evidence="2" type="ORF">LHA_2876</name>
</gene>
<keyword evidence="1" id="KW-0175">Coiled coil</keyword>
<dbReference type="OrthoDB" id="5647852at2"/>
<dbReference type="EMBL" id="LN681225">
    <property type="protein sequence ID" value="CEK11870.1"/>
    <property type="molecule type" value="Genomic_DNA"/>
</dbReference>
<protein>
    <submittedName>
        <fullName evidence="2">Uncharacterized protein</fullName>
    </submittedName>
</protein>
<keyword evidence="3" id="KW-1185">Reference proteome</keyword>
<dbReference type="HOGENOM" id="CLU_270935_0_0_6"/>
<dbReference type="KEGG" id="lha:LHA_2876"/>
<dbReference type="Proteomes" id="UP000032803">
    <property type="component" value="Chromosome I"/>
</dbReference>
<dbReference type="AlphaFoldDB" id="A0A0A8USM1"/>